<name>A0ACD1G9J3_9EURO</name>
<dbReference type="Proteomes" id="UP000249057">
    <property type="component" value="Unassembled WGS sequence"/>
</dbReference>
<protein>
    <submittedName>
        <fullName evidence="1">Uncharacterized protein</fullName>
    </submittedName>
</protein>
<keyword evidence="2" id="KW-1185">Reference proteome</keyword>
<dbReference type="EMBL" id="KZ825342">
    <property type="protein sequence ID" value="RAH45814.1"/>
    <property type="molecule type" value="Genomic_DNA"/>
</dbReference>
<gene>
    <name evidence="1" type="ORF">BO95DRAFT_431788</name>
</gene>
<accession>A0ACD1G9J3</accession>
<proteinExistence type="predicted"/>
<evidence type="ECO:0000313" key="1">
    <source>
        <dbReference type="EMBL" id="RAH45814.1"/>
    </source>
</evidence>
<sequence>MPQVEETRDCYHCGKKGHLQANCPEIVKKEEIETHAQFFVAREQQQQEQDAAAAAPAAAPEHDAPAAPDFGELMQWHQGLVELENELIELRHMVTETKQRVENILAFREDRKIERTIIKEE</sequence>
<evidence type="ECO:0000313" key="2">
    <source>
        <dbReference type="Proteomes" id="UP000249057"/>
    </source>
</evidence>
<organism evidence="1 2">
    <name type="scientific">Aspergillus brunneoviolaceus CBS 621.78</name>
    <dbReference type="NCBI Taxonomy" id="1450534"/>
    <lineage>
        <taxon>Eukaryota</taxon>
        <taxon>Fungi</taxon>
        <taxon>Dikarya</taxon>
        <taxon>Ascomycota</taxon>
        <taxon>Pezizomycotina</taxon>
        <taxon>Eurotiomycetes</taxon>
        <taxon>Eurotiomycetidae</taxon>
        <taxon>Eurotiales</taxon>
        <taxon>Aspergillaceae</taxon>
        <taxon>Aspergillus</taxon>
        <taxon>Aspergillus subgen. Circumdati</taxon>
    </lineage>
</organism>
<reference evidence="1" key="1">
    <citation type="submission" date="2018-02" db="EMBL/GenBank/DDBJ databases">
        <title>The genomes of Aspergillus section Nigri reveals drivers in fungal speciation.</title>
        <authorList>
            <consortium name="DOE Joint Genome Institute"/>
            <person name="Vesth T.C."/>
            <person name="Nybo J."/>
            <person name="Theobald S."/>
            <person name="Brandl J."/>
            <person name="Frisvad J.C."/>
            <person name="Nielsen K.F."/>
            <person name="Lyhne E.K."/>
            <person name="Kogle M.E."/>
            <person name="Kuo A."/>
            <person name="Riley R."/>
            <person name="Clum A."/>
            <person name="Nolan M."/>
            <person name="Lipzen A."/>
            <person name="Salamov A."/>
            <person name="Henrissat B."/>
            <person name="Wiebenga A."/>
            <person name="De vries R.P."/>
            <person name="Grigoriev I.V."/>
            <person name="Mortensen U.H."/>
            <person name="Andersen M.R."/>
            <person name="Baker S.E."/>
        </authorList>
    </citation>
    <scope>NUCLEOTIDE SEQUENCE</scope>
    <source>
        <strain evidence="1">CBS 621.78</strain>
    </source>
</reference>